<feature type="transmembrane region" description="Helical" evidence="9">
    <location>
        <begin position="343"/>
        <end position="363"/>
    </location>
</feature>
<dbReference type="OrthoDB" id="9783920at2"/>
<dbReference type="GO" id="GO:0015818">
    <property type="term" value="P:isoleucine transport"/>
    <property type="evidence" value="ECO:0007669"/>
    <property type="project" value="TreeGrafter"/>
</dbReference>
<feature type="transmembrane region" description="Helical" evidence="9">
    <location>
        <begin position="146"/>
        <end position="169"/>
    </location>
</feature>
<dbReference type="PANTHER" id="PTHR30588:SF0">
    <property type="entry name" value="BRANCHED-CHAIN AMINO ACID PERMEASE BRNQ"/>
    <property type="match status" value="1"/>
</dbReference>
<dbReference type="NCBIfam" id="TIGR00796">
    <property type="entry name" value="livcs"/>
    <property type="match status" value="1"/>
</dbReference>
<evidence type="ECO:0000256" key="5">
    <source>
        <dbReference type="ARBA" id="ARBA00022692"/>
    </source>
</evidence>
<evidence type="ECO:0000256" key="9">
    <source>
        <dbReference type="RuleBase" id="RU362122"/>
    </source>
</evidence>
<dbReference type="GO" id="GO:0005886">
    <property type="term" value="C:plasma membrane"/>
    <property type="evidence" value="ECO:0007669"/>
    <property type="project" value="UniProtKB-SubCell"/>
</dbReference>
<feature type="transmembrane region" description="Helical" evidence="9">
    <location>
        <begin position="189"/>
        <end position="212"/>
    </location>
</feature>
<feature type="transmembrane region" description="Helical" evidence="9">
    <location>
        <begin position="409"/>
        <end position="426"/>
    </location>
</feature>
<evidence type="ECO:0000256" key="7">
    <source>
        <dbReference type="ARBA" id="ARBA00022989"/>
    </source>
</evidence>
<comment type="function">
    <text evidence="9">Component of the transport system for branched-chain amino acids.</text>
</comment>
<dbReference type="GO" id="GO:0015190">
    <property type="term" value="F:L-leucine transmembrane transporter activity"/>
    <property type="evidence" value="ECO:0007669"/>
    <property type="project" value="TreeGrafter"/>
</dbReference>
<organism evidence="10 11">
    <name type="scientific">Candidatus Erwinia haradaeae</name>
    <dbReference type="NCBI Taxonomy" id="1922217"/>
    <lineage>
        <taxon>Bacteria</taxon>
        <taxon>Pseudomonadati</taxon>
        <taxon>Pseudomonadota</taxon>
        <taxon>Gammaproteobacteria</taxon>
        <taxon>Enterobacterales</taxon>
        <taxon>Erwiniaceae</taxon>
        <taxon>Erwinia</taxon>
    </lineage>
</organism>
<feature type="transmembrane region" description="Helical" evidence="9">
    <location>
        <begin position="121"/>
        <end position="139"/>
    </location>
</feature>
<feature type="transmembrane region" description="Helical" evidence="9">
    <location>
        <begin position="224"/>
        <end position="246"/>
    </location>
</feature>
<dbReference type="AlphaFoldDB" id="A0A451CZT7"/>
<evidence type="ECO:0000256" key="6">
    <source>
        <dbReference type="ARBA" id="ARBA00022970"/>
    </source>
</evidence>
<evidence type="ECO:0000256" key="8">
    <source>
        <dbReference type="ARBA" id="ARBA00023136"/>
    </source>
</evidence>
<keyword evidence="7 9" id="KW-1133">Transmembrane helix</keyword>
<sequence>MQNYLSFKDILSLGLMALAFFLGAGNIIFPPMLGIQSGEYVWYTALGFLVMAVGLPFLGVIALARVGGRIEVLSEPIGKYLGVTLATICYLIVGPLFAIPRTANVSFEMGLVPLFEHTKSLMLYYSLFYFCLVSLISLYPAKLLDIIGHVLAPLKILSLIFLSISAYLWPAGRMMSVSTDYKNMAFSHGLLGGYLTMDALGALVFSTVIINAIRSRSISEEKLLMRYTIISGGIAAFGLTLIYLALFKIGSDSANILDHHVNGTVILYTYIQHTFGLVGTIFLSILIFISCLVTSVGLTCSCAEFFERYLPFSYRQVVCIIGILSLFFSNFGLSYLIQISVPILIAIYPPCIMLVLLSFTTLWWKKSKRVFIPVFFVSLTFGILDVIQNSSLKVILPVLIQDFPLIDQGMIWLFPSFGTALVLGFYDRFFLQ</sequence>
<keyword evidence="4" id="KW-1003">Cell membrane</keyword>
<evidence type="ECO:0000256" key="2">
    <source>
        <dbReference type="ARBA" id="ARBA00008540"/>
    </source>
</evidence>
<dbReference type="GO" id="GO:0015188">
    <property type="term" value="F:L-isoleucine transmembrane transporter activity"/>
    <property type="evidence" value="ECO:0007669"/>
    <property type="project" value="TreeGrafter"/>
</dbReference>
<evidence type="ECO:0000256" key="3">
    <source>
        <dbReference type="ARBA" id="ARBA00022448"/>
    </source>
</evidence>
<evidence type="ECO:0000256" key="4">
    <source>
        <dbReference type="ARBA" id="ARBA00022475"/>
    </source>
</evidence>
<dbReference type="EMBL" id="LR217698">
    <property type="protein sequence ID" value="VFP78894.1"/>
    <property type="molecule type" value="Genomic_DNA"/>
</dbReference>
<dbReference type="GO" id="GO:0015820">
    <property type="term" value="P:L-leucine transport"/>
    <property type="evidence" value="ECO:0007669"/>
    <property type="project" value="TreeGrafter"/>
</dbReference>
<evidence type="ECO:0000256" key="1">
    <source>
        <dbReference type="ARBA" id="ARBA00004651"/>
    </source>
</evidence>
<accession>A0A451CZT7</accession>
<keyword evidence="8 9" id="KW-0472">Membrane</keyword>
<reference evidence="10 11" key="1">
    <citation type="submission" date="2019-02" db="EMBL/GenBank/DDBJ databases">
        <authorList>
            <person name="Manzano-Marin A."/>
            <person name="Manzano-Marin A."/>
        </authorList>
    </citation>
    <scope>NUCLEOTIDE SEQUENCE [LARGE SCALE GENOMIC DNA]</scope>
    <source>
        <strain evidence="10 11">ErCicurtihirsuta</strain>
    </source>
</reference>
<gene>
    <name evidence="10" type="primary">brnQ</name>
    <name evidence="10" type="ORF">ERCICURT3053_538</name>
</gene>
<feature type="transmembrane region" description="Helical" evidence="9">
    <location>
        <begin position="370"/>
        <end position="389"/>
    </location>
</feature>
<feature type="transmembrane region" description="Helical" evidence="9">
    <location>
        <begin position="41"/>
        <end position="68"/>
    </location>
</feature>
<dbReference type="Pfam" id="PF05525">
    <property type="entry name" value="Branch_AA_trans"/>
    <property type="match status" value="1"/>
</dbReference>
<dbReference type="PANTHER" id="PTHR30588">
    <property type="entry name" value="BRANCHED-CHAIN AMINO ACID TRANSPORT SYSTEM 2 CARRIER PROTEIN"/>
    <property type="match status" value="1"/>
</dbReference>
<protein>
    <recommendedName>
        <fullName evidence="9">Branched-chain amino acid transport system carrier protein</fullName>
    </recommendedName>
</protein>
<feature type="transmembrane region" description="Helical" evidence="9">
    <location>
        <begin position="318"/>
        <end position="337"/>
    </location>
</feature>
<comment type="subcellular location">
    <subcellularLocation>
        <location evidence="9">Cell inner membrane</location>
        <topology evidence="9">Multi-pass membrane protein</topology>
    </subcellularLocation>
    <subcellularLocation>
        <location evidence="1">Cell membrane</location>
        <topology evidence="1">Multi-pass membrane protein</topology>
    </subcellularLocation>
</comment>
<comment type="similarity">
    <text evidence="2 9">Belongs to the branched chain amino acid transporter family.</text>
</comment>
<feature type="transmembrane region" description="Helical" evidence="9">
    <location>
        <begin position="281"/>
        <end position="306"/>
    </location>
</feature>
<keyword evidence="3 9" id="KW-0813">Transport</keyword>
<name>A0A451CZT7_9GAMM</name>
<dbReference type="Proteomes" id="UP000294364">
    <property type="component" value="Chromosome"/>
</dbReference>
<feature type="transmembrane region" description="Helical" evidence="9">
    <location>
        <begin position="12"/>
        <end position="29"/>
    </location>
</feature>
<keyword evidence="6 9" id="KW-0029">Amino-acid transport</keyword>
<dbReference type="InterPro" id="IPR004685">
    <property type="entry name" value="Brnchd-chn_aa_trnsp_Livcs"/>
</dbReference>
<keyword evidence="5 9" id="KW-0812">Transmembrane</keyword>
<dbReference type="GO" id="GO:0005304">
    <property type="term" value="F:L-valine transmembrane transporter activity"/>
    <property type="evidence" value="ECO:0007669"/>
    <property type="project" value="TreeGrafter"/>
</dbReference>
<evidence type="ECO:0000313" key="10">
    <source>
        <dbReference type="EMBL" id="VFP78894.1"/>
    </source>
</evidence>
<feature type="transmembrane region" description="Helical" evidence="9">
    <location>
        <begin position="80"/>
        <end position="101"/>
    </location>
</feature>
<evidence type="ECO:0000313" key="11">
    <source>
        <dbReference type="Proteomes" id="UP000294364"/>
    </source>
</evidence>
<dbReference type="RefSeq" id="WP_157992180.1">
    <property type="nucleotide sequence ID" value="NZ_LR217698.1"/>
</dbReference>
<proteinExistence type="inferred from homology"/>